<dbReference type="InterPro" id="IPR048581">
    <property type="entry name" value="RYDR_Jsol"/>
</dbReference>
<feature type="transmembrane region" description="Helical" evidence="1">
    <location>
        <begin position="6"/>
        <end position="30"/>
    </location>
</feature>
<dbReference type="GO" id="GO:0042383">
    <property type="term" value="C:sarcolemma"/>
    <property type="evidence" value="ECO:0007669"/>
    <property type="project" value="TreeGrafter"/>
</dbReference>
<dbReference type="GO" id="GO:0005790">
    <property type="term" value="C:smooth endoplasmic reticulum"/>
    <property type="evidence" value="ECO:0007669"/>
    <property type="project" value="TreeGrafter"/>
</dbReference>
<proteinExistence type="predicted"/>
<dbReference type="GO" id="GO:0014808">
    <property type="term" value="P:release of sequestered calcium ion into cytosol by sarcoplasmic reticulum"/>
    <property type="evidence" value="ECO:0007669"/>
    <property type="project" value="TreeGrafter"/>
</dbReference>
<keyword evidence="1" id="KW-1133">Transmembrane helix</keyword>
<keyword evidence="1" id="KW-0812">Transmembrane</keyword>
<evidence type="ECO:0000313" key="4">
    <source>
        <dbReference type="WBParaSite" id="nRc.2.0.1.t22774-RA"/>
    </source>
</evidence>
<sequence length="126" mass="15079">MNRREHIFEIGDIFMLVYELYALPFVYIAFRKMIISSLARWARESFIESTELVRSLFALLLRQYNGVSEIIDGLGNTYVIHDRNTKDVETFFVYLSHVRTLLSVQFEWVEEEIVKKCLWFIMQMPV</sequence>
<keyword evidence="3" id="KW-1185">Reference proteome</keyword>
<dbReference type="WBParaSite" id="nRc.2.0.1.t22774-RA">
    <property type="protein sequence ID" value="nRc.2.0.1.t22774-RA"/>
    <property type="gene ID" value="nRc.2.0.1.g22774"/>
</dbReference>
<dbReference type="PANTHER" id="PTHR46399">
    <property type="entry name" value="B30.2/SPRY DOMAIN-CONTAINING PROTEIN"/>
    <property type="match status" value="1"/>
</dbReference>
<feature type="domain" description="Ryanodine receptor junctional solenoid" evidence="2">
    <location>
        <begin position="29"/>
        <end position="62"/>
    </location>
</feature>
<evidence type="ECO:0000256" key="1">
    <source>
        <dbReference type="SAM" id="Phobius"/>
    </source>
</evidence>
<dbReference type="Proteomes" id="UP000887565">
    <property type="component" value="Unplaced"/>
</dbReference>
<reference evidence="4" key="1">
    <citation type="submission" date="2022-11" db="UniProtKB">
        <authorList>
            <consortium name="WormBaseParasite"/>
        </authorList>
    </citation>
    <scope>IDENTIFICATION</scope>
</reference>
<keyword evidence="1" id="KW-0472">Membrane</keyword>
<organism evidence="3 4">
    <name type="scientific">Romanomermis culicivorax</name>
    <name type="common">Nematode worm</name>
    <dbReference type="NCBI Taxonomy" id="13658"/>
    <lineage>
        <taxon>Eukaryota</taxon>
        <taxon>Metazoa</taxon>
        <taxon>Ecdysozoa</taxon>
        <taxon>Nematoda</taxon>
        <taxon>Enoplea</taxon>
        <taxon>Dorylaimia</taxon>
        <taxon>Mermithida</taxon>
        <taxon>Mermithoidea</taxon>
        <taxon>Mermithidae</taxon>
        <taxon>Romanomermis</taxon>
    </lineage>
</organism>
<accession>A0A915J8I0</accession>
<dbReference type="AlphaFoldDB" id="A0A915J8I0"/>
<dbReference type="GO" id="GO:0030018">
    <property type="term" value="C:Z disc"/>
    <property type="evidence" value="ECO:0007669"/>
    <property type="project" value="TreeGrafter"/>
</dbReference>
<dbReference type="GO" id="GO:0033017">
    <property type="term" value="C:sarcoplasmic reticulum membrane"/>
    <property type="evidence" value="ECO:0007669"/>
    <property type="project" value="TreeGrafter"/>
</dbReference>
<protein>
    <recommendedName>
        <fullName evidence="2">Ryanodine receptor junctional solenoid domain-containing protein</fullName>
    </recommendedName>
</protein>
<dbReference type="GO" id="GO:0034704">
    <property type="term" value="C:calcium channel complex"/>
    <property type="evidence" value="ECO:0007669"/>
    <property type="project" value="TreeGrafter"/>
</dbReference>
<dbReference type="InterPro" id="IPR015925">
    <property type="entry name" value="Ryanodine_IP3_receptor"/>
</dbReference>
<name>A0A915J8I0_ROMCU</name>
<dbReference type="PANTHER" id="PTHR46399:SF8">
    <property type="entry name" value="B30.2_SPRY DOMAIN-CONTAINING PROTEIN"/>
    <property type="match status" value="1"/>
</dbReference>
<evidence type="ECO:0000259" key="2">
    <source>
        <dbReference type="Pfam" id="PF21119"/>
    </source>
</evidence>
<dbReference type="GO" id="GO:0006941">
    <property type="term" value="P:striated muscle contraction"/>
    <property type="evidence" value="ECO:0007669"/>
    <property type="project" value="TreeGrafter"/>
</dbReference>
<dbReference type="Pfam" id="PF21119">
    <property type="entry name" value="RYDR_Jsol"/>
    <property type="match status" value="1"/>
</dbReference>
<evidence type="ECO:0000313" key="3">
    <source>
        <dbReference type="Proteomes" id="UP000887565"/>
    </source>
</evidence>
<dbReference type="GO" id="GO:0005219">
    <property type="term" value="F:ryanodine-sensitive calcium-release channel activity"/>
    <property type="evidence" value="ECO:0007669"/>
    <property type="project" value="TreeGrafter"/>
</dbReference>